<proteinExistence type="predicted"/>
<evidence type="ECO:0000313" key="2">
    <source>
        <dbReference type="Proteomes" id="UP001550378"/>
    </source>
</evidence>
<protein>
    <submittedName>
        <fullName evidence="1">Uncharacterized protein</fullName>
    </submittedName>
</protein>
<dbReference type="EMBL" id="JBEXZR010000002">
    <property type="protein sequence ID" value="MEU0706258.1"/>
    <property type="molecule type" value="Genomic_DNA"/>
</dbReference>
<accession>A0ABV2VY90</accession>
<comment type="caution">
    <text evidence="1">The sequence shown here is derived from an EMBL/GenBank/DDBJ whole genome shotgun (WGS) entry which is preliminary data.</text>
</comment>
<dbReference type="Proteomes" id="UP001550378">
    <property type="component" value="Unassembled WGS sequence"/>
</dbReference>
<evidence type="ECO:0000313" key="1">
    <source>
        <dbReference type="EMBL" id="MEU0706258.1"/>
    </source>
</evidence>
<name>A0ABV2VY90_9ACTN</name>
<organism evidence="1 2">
    <name type="scientific">Streptomyces lavendulocolor</name>
    <dbReference type="NCBI Taxonomy" id="67316"/>
    <lineage>
        <taxon>Bacteria</taxon>
        <taxon>Bacillati</taxon>
        <taxon>Actinomycetota</taxon>
        <taxon>Actinomycetes</taxon>
        <taxon>Kitasatosporales</taxon>
        <taxon>Streptomycetaceae</taxon>
        <taxon>Streptomyces</taxon>
    </lineage>
</organism>
<sequence>MGRVRVRAALARVGVLAGGLTSATGVGLGIDLAAGLMAGGAVVAAWCLFLADVDPAEGGGRRERP</sequence>
<dbReference type="RefSeq" id="WP_359657454.1">
    <property type="nucleotide sequence ID" value="NZ_JBEXZP010000195.1"/>
</dbReference>
<keyword evidence="2" id="KW-1185">Reference proteome</keyword>
<reference evidence="1 2" key="1">
    <citation type="submission" date="2024-06" db="EMBL/GenBank/DDBJ databases">
        <title>The Natural Products Discovery Center: Release of the First 8490 Sequenced Strains for Exploring Actinobacteria Biosynthetic Diversity.</title>
        <authorList>
            <person name="Kalkreuter E."/>
            <person name="Kautsar S.A."/>
            <person name="Yang D."/>
            <person name="Bader C.D."/>
            <person name="Teijaro C.N."/>
            <person name="Fluegel L."/>
            <person name="Davis C.M."/>
            <person name="Simpson J.R."/>
            <person name="Lauterbach L."/>
            <person name="Steele A.D."/>
            <person name="Gui C."/>
            <person name="Meng S."/>
            <person name="Li G."/>
            <person name="Viehrig K."/>
            <person name="Ye F."/>
            <person name="Su P."/>
            <person name="Kiefer A.F."/>
            <person name="Nichols A."/>
            <person name="Cepeda A.J."/>
            <person name="Yan W."/>
            <person name="Fan B."/>
            <person name="Jiang Y."/>
            <person name="Adhikari A."/>
            <person name="Zheng C.-J."/>
            <person name="Schuster L."/>
            <person name="Cowan T.M."/>
            <person name="Smanski M.J."/>
            <person name="Chevrette M.G."/>
            <person name="De Carvalho L.P.S."/>
            <person name="Shen B."/>
        </authorList>
    </citation>
    <scope>NUCLEOTIDE SEQUENCE [LARGE SCALE GENOMIC DNA]</scope>
    <source>
        <strain evidence="1 2">NPDC006337</strain>
    </source>
</reference>
<gene>
    <name evidence="1" type="ORF">ABZ508_02615</name>
</gene>